<dbReference type="Gene3D" id="3.40.50.300">
    <property type="entry name" value="P-loop containing nucleotide triphosphate hydrolases"/>
    <property type="match status" value="1"/>
</dbReference>
<dbReference type="SUPFAM" id="SSF90123">
    <property type="entry name" value="ABC transporter transmembrane region"/>
    <property type="match status" value="1"/>
</dbReference>
<dbReference type="InterPro" id="IPR010128">
    <property type="entry name" value="ATPase_T1SS_PrtD-like"/>
</dbReference>
<name>A0ABM9NJK8_9GAMM</name>
<dbReference type="InterPro" id="IPR003439">
    <property type="entry name" value="ABC_transporter-like_ATP-bd"/>
</dbReference>
<dbReference type="InterPro" id="IPR017871">
    <property type="entry name" value="ABC_transporter-like_CS"/>
</dbReference>
<feature type="transmembrane region" description="Helical" evidence="7">
    <location>
        <begin position="55"/>
        <end position="75"/>
    </location>
</feature>
<organism evidence="10 11">
    <name type="scientific">Candidatus Methylocalor cossyra</name>
    <dbReference type="NCBI Taxonomy" id="3108543"/>
    <lineage>
        <taxon>Bacteria</taxon>
        <taxon>Pseudomonadati</taxon>
        <taxon>Pseudomonadota</taxon>
        <taxon>Gammaproteobacteria</taxon>
        <taxon>Methylococcales</taxon>
        <taxon>Methylococcaceae</taxon>
        <taxon>Candidatus Methylocalor</taxon>
    </lineage>
</organism>
<dbReference type="InterPro" id="IPR047957">
    <property type="entry name" value="ABC_AprD-like_6TM"/>
</dbReference>
<evidence type="ECO:0000256" key="1">
    <source>
        <dbReference type="ARBA" id="ARBA00004651"/>
    </source>
</evidence>
<dbReference type="PANTHER" id="PTHR24221">
    <property type="entry name" value="ATP-BINDING CASSETTE SUB-FAMILY B"/>
    <property type="match status" value="1"/>
</dbReference>
<evidence type="ECO:0000256" key="7">
    <source>
        <dbReference type="SAM" id="Phobius"/>
    </source>
</evidence>
<reference evidence="10 11" key="1">
    <citation type="submission" date="2024-04" db="EMBL/GenBank/DDBJ databases">
        <authorList>
            <person name="Cremers G."/>
        </authorList>
    </citation>
    <scope>NUCLEOTIDE SEQUENCE [LARGE SCALE GENOMIC DNA]</scope>
    <source>
        <strain evidence="10">MeCH1-AG</strain>
    </source>
</reference>
<dbReference type="InterPro" id="IPR039421">
    <property type="entry name" value="Type_1_exporter"/>
</dbReference>
<evidence type="ECO:0000256" key="5">
    <source>
        <dbReference type="ARBA" id="ARBA00022989"/>
    </source>
</evidence>
<comment type="subcellular location">
    <subcellularLocation>
        <location evidence="1">Cell membrane</location>
        <topology evidence="1">Multi-pass membrane protein</topology>
    </subcellularLocation>
</comment>
<dbReference type="GO" id="GO:0005524">
    <property type="term" value="F:ATP binding"/>
    <property type="evidence" value="ECO:0007669"/>
    <property type="project" value="UniProtKB-KW"/>
</dbReference>
<keyword evidence="10" id="KW-0378">Hydrolase</keyword>
<keyword evidence="6 7" id="KW-0472">Membrane</keyword>
<dbReference type="InterPro" id="IPR011527">
    <property type="entry name" value="ABC1_TM_dom"/>
</dbReference>
<dbReference type="InterPro" id="IPR003593">
    <property type="entry name" value="AAA+_ATPase"/>
</dbReference>
<dbReference type="PROSITE" id="PS50893">
    <property type="entry name" value="ABC_TRANSPORTER_2"/>
    <property type="match status" value="1"/>
</dbReference>
<dbReference type="Gene3D" id="1.20.1560.10">
    <property type="entry name" value="ABC transporter type 1, transmembrane domain"/>
    <property type="match status" value="1"/>
</dbReference>
<dbReference type="RefSeq" id="WP_348757382.1">
    <property type="nucleotide sequence ID" value="NZ_OZ026884.1"/>
</dbReference>
<dbReference type="SUPFAM" id="SSF52540">
    <property type="entry name" value="P-loop containing nucleoside triphosphate hydrolases"/>
    <property type="match status" value="1"/>
</dbReference>
<accession>A0ABM9NJK8</accession>
<dbReference type="CDD" id="cd18586">
    <property type="entry name" value="ABC_6TM_PrtD_like"/>
    <property type="match status" value="1"/>
</dbReference>
<dbReference type="Pfam" id="PF00005">
    <property type="entry name" value="ABC_tran"/>
    <property type="match status" value="1"/>
</dbReference>
<evidence type="ECO:0000259" key="9">
    <source>
        <dbReference type="PROSITE" id="PS50929"/>
    </source>
</evidence>
<feature type="transmembrane region" description="Helical" evidence="7">
    <location>
        <begin position="21"/>
        <end position="43"/>
    </location>
</feature>
<proteinExistence type="predicted"/>
<dbReference type="EMBL" id="OZ026884">
    <property type="protein sequence ID" value="CAL1240818.1"/>
    <property type="molecule type" value="Genomic_DNA"/>
</dbReference>
<evidence type="ECO:0000256" key="4">
    <source>
        <dbReference type="ARBA" id="ARBA00022840"/>
    </source>
</evidence>
<dbReference type="PANTHER" id="PTHR24221:SF248">
    <property type="entry name" value="ABC TRANSPORTER TRANSMEMBRANE REGION"/>
    <property type="match status" value="1"/>
</dbReference>
<keyword evidence="3" id="KW-0547">Nucleotide-binding</keyword>
<keyword evidence="4 10" id="KW-0067">ATP-binding</keyword>
<dbReference type="GO" id="GO:0008233">
    <property type="term" value="F:peptidase activity"/>
    <property type="evidence" value="ECO:0007669"/>
    <property type="project" value="UniProtKB-KW"/>
</dbReference>
<keyword evidence="5 7" id="KW-1133">Transmembrane helix</keyword>
<keyword evidence="11" id="KW-1185">Reference proteome</keyword>
<dbReference type="NCBIfam" id="TIGR01842">
    <property type="entry name" value="type_I_sec_PrtD"/>
    <property type="match status" value="1"/>
</dbReference>
<keyword evidence="2 7" id="KW-0812">Transmembrane</keyword>
<dbReference type="SMART" id="SM00382">
    <property type="entry name" value="AAA"/>
    <property type="match status" value="1"/>
</dbReference>
<dbReference type="Pfam" id="PF00664">
    <property type="entry name" value="ABC_membrane"/>
    <property type="match status" value="1"/>
</dbReference>
<evidence type="ECO:0000256" key="6">
    <source>
        <dbReference type="ARBA" id="ARBA00023136"/>
    </source>
</evidence>
<feature type="domain" description="ABC transmembrane type-1" evidence="9">
    <location>
        <begin position="22"/>
        <end position="300"/>
    </location>
</feature>
<keyword evidence="10" id="KW-0645">Protease</keyword>
<protein>
    <submittedName>
        <fullName evidence="10">Alkaline protease secretion ATP-binding protein AprD</fullName>
    </submittedName>
</protein>
<dbReference type="GO" id="GO:0006508">
    <property type="term" value="P:proteolysis"/>
    <property type="evidence" value="ECO:0007669"/>
    <property type="project" value="UniProtKB-KW"/>
</dbReference>
<evidence type="ECO:0000313" key="10">
    <source>
        <dbReference type="EMBL" id="CAL1240818.1"/>
    </source>
</evidence>
<sequence length="577" mass="62118">MTKSHQRSDLQIALDACKQSFIAAGAFSLFINLLMLVPSLYMLQVYDRVVTTGSHVTLLMLTLVTTFLFLVMGSLEWVRSQILIRSGAKLDLALNQRLFDAVFKQCLLLGGKAGSSQPLADLLNLRQFLTGPGLAAFFDAPWMPIYLALLFVFHPSFGFFALFCGAVLAGLTTLTEKLTRGELAQANRASIEATQYVTKNLRNAEIIESMGMLANIRQRWLAKHQEMLSLQAHASTRAGLLHMLSKVFRILAQSLALGLGALLVLEQEISPGLMIAGSILLGRALAPIDQMTGTWKHFLGAREAYNRLHQFLLAIPPARETMTLPAPKGHLQAEQAVVVPPGSKTAVLKGISFALEAGSLMAVVGPSAAGKSTLARALLGLWPPHSGTIRLDGADISGWNREELGAYIGYLPQDIELFDGTVSENIARFGTVDPEKVVRAAQAAGVHDMILRLPEGYDTVIGGLGGVLSGGQMQRIGLARALYGDPVLVVLDEPNSNLDDRGEVALQRALLGLKQRGATAVIISHRLNILNLVDKILVLNEGTMVSFGSRQELLPKLLPQPQIPPSSATASLAVGAH</sequence>
<feature type="transmembrane region" description="Helical" evidence="7">
    <location>
        <begin position="157"/>
        <end position="175"/>
    </location>
</feature>
<evidence type="ECO:0000256" key="3">
    <source>
        <dbReference type="ARBA" id="ARBA00022741"/>
    </source>
</evidence>
<evidence type="ECO:0000313" key="11">
    <source>
        <dbReference type="Proteomes" id="UP001497493"/>
    </source>
</evidence>
<dbReference type="InterPro" id="IPR036640">
    <property type="entry name" value="ABC1_TM_sf"/>
</dbReference>
<gene>
    <name evidence="10" type="primary">aprD</name>
    <name evidence="10" type="ORF">MECH1_V1_2042</name>
</gene>
<dbReference type="PROSITE" id="PS50929">
    <property type="entry name" value="ABC_TM1F"/>
    <property type="match status" value="1"/>
</dbReference>
<feature type="domain" description="ABC transporter" evidence="8">
    <location>
        <begin position="331"/>
        <end position="566"/>
    </location>
</feature>
<evidence type="ECO:0000259" key="8">
    <source>
        <dbReference type="PROSITE" id="PS50893"/>
    </source>
</evidence>
<evidence type="ECO:0000256" key="2">
    <source>
        <dbReference type="ARBA" id="ARBA00022692"/>
    </source>
</evidence>
<dbReference type="Proteomes" id="UP001497493">
    <property type="component" value="Chromosome"/>
</dbReference>
<dbReference type="InterPro" id="IPR027417">
    <property type="entry name" value="P-loop_NTPase"/>
</dbReference>
<dbReference type="PROSITE" id="PS00211">
    <property type="entry name" value="ABC_TRANSPORTER_1"/>
    <property type="match status" value="1"/>
</dbReference>